<evidence type="ECO:0000259" key="7">
    <source>
        <dbReference type="PROSITE" id="PS52040"/>
    </source>
</evidence>
<dbReference type="InterPro" id="IPR013760">
    <property type="entry name" value="Topo_IIA-like_dom_sf"/>
</dbReference>
<evidence type="ECO:0000313" key="9">
    <source>
        <dbReference type="Proteomes" id="UP000005551"/>
    </source>
</evidence>
<reference evidence="8 9" key="1">
    <citation type="submission" date="2012-05" db="EMBL/GenBank/DDBJ databases">
        <title>Genome sequence of Nitritalea halalkaliphila LW7.</title>
        <authorList>
            <person name="Jangir P.K."/>
            <person name="Singh A."/>
            <person name="Shivaji S."/>
            <person name="Sharma R."/>
        </authorList>
    </citation>
    <scope>NUCLEOTIDE SEQUENCE [LARGE SCALE GENOMIC DNA]</scope>
    <source>
        <strain evidence="8 9">LW7</strain>
    </source>
</reference>
<dbReference type="GO" id="GO:0009330">
    <property type="term" value="C:DNA topoisomerase type II (double strand cut, ATP-hydrolyzing) complex"/>
    <property type="evidence" value="ECO:0007669"/>
    <property type="project" value="TreeGrafter"/>
</dbReference>
<dbReference type="Proteomes" id="UP000005551">
    <property type="component" value="Unassembled WGS sequence"/>
</dbReference>
<dbReference type="GO" id="GO:0005737">
    <property type="term" value="C:cytoplasm"/>
    <property type="evidence" value="ECO:0007669"/>
    <property type="project" value="TreeGrafter"/>
</dbReference>
<proteinExistence type="inferred from homology"/>
<dbReference type="Gene3D" id="3.90.199.10">
    <property type="entry name" value="Topoisomerase II, domain 5"/>
    <property type="match status" value="1"/>
</dbReference>
<evidence type="ECO:0000256" key="4">
    <source>
        <dbReference type="ARBA" id="ARBA00023125"/>
    </source>
</evidence>
<organism evidence="8 9">
    <name type="scientific">Nitritalea halalkaliphila LW7</name>
    <dbReference type="NCBI Taxonomy" id="1189621"/>
    <lineage>
        <taxon>Bacteria</taxon>
        <taxon>Pseudomonadati</taxon>
        <taxon>Bacteroidota</taxon>
        <taxon>Cytophagia</taxon>
        <taxon>Cytophagales</taxon>
        <taxon>Cyclobacteriaceae</taxon>
        <taxon>Nitritalea</taxon>
    </lineage>
</organism>
<dbReference type="PROSITE" id="PS52040">
    <property type="entry name" value="TOPO_IIA"/>
    <property type="match status" value="1"/>
</dbReference>
<comment type="caution">
    <text evidence="8">The sequence shown here is derived from an EMBL/GenBank/DDBJ whole genome shotgun (WGS) entry which is preliminary data.</text>
</comment>
<evidence type="ECO:0000256" key="3">
    <source>
        <dbReference type="ARBA" id="ARBA00023029"/>
    </source>
</evidence>
<dbReference type="GO" id="GO:0003918">
    <property type="term" value="F:DNA topoisomerase type II (double strand cut, ATP-hydrolyzing) activity"/>
    <property type="evidence" value="ECO:0007669"/>
    <property type="project" value="UniProtKB-EC"/>
</dbReference>
<dbReference type="STRING" id="1189621.A3SI_06409"/>
<dbReference type="InterPro" id="IPR013758">
    <property type="entry name" value="Topo_IIA_A/C_ab"/>
</dbReference>
<dbReference type="InterPro" id="IPR050220">
    <property type="entry name" value="Type_II_DNA_Topoisomerases"/>
</dbReference>
<dbReference type="EMBL" id="AJYA01000014">
    <property type="protein sequence ID" value="EIM77567.1"/>
    <property type="molecule type" value="Genomic_DNA"/>
</dbReference>
<dbReference type="PATRIC" id="fig|1189621.3.peg.1339"/>
<comment type="catalytic activity">
    <reaction evidence="1">
        <text>ATP-dependent breakage, passage and rejoining of double-stranded DNA.</text>
        <dbReference type="EC" id="5.6.2.2"/>
    </reaction>
</comment>
<dbReference type="PANTHER" id="PTHR43493">
    <property type="entry name" value="DNA GYRASE/TOPOISOMERASE SUBUNIT A"/>
    <property type="match status" value="1"/>
</dbReference>
<keyword evidence="4 6" id="KW-0238">DNA-binding</keyword>
<keyword evidence="5 8" id="KW-0413">Isomerase</keyword>
<protein>
    <submittedName>
        <fullName evidence="8">DNA topoisomerase IV subunit A</fullName>
    </submittedName>
</protein>
<dbReference type="SUPFAM" id="SSF56719">
    <property type="entry name" value="Type II DNA topoisomerase"/>
    <property type="match status" value="1"/>
</dbReference>
<name>I5C6W5_9BACT</name>
<dbReference type="InterPro" id="IPR002205">
    <property type="entry name" value="Topo_IIA_dom_A"/>
</dbReference>
<accession>I5C6W5</accession>
<evidence type="ECO:0000256" key="1">
    <source>
        <dbReference type="ARBA" id="ARBA00000185"/>
    </source>
</evidence>
<evidence type="ECO:0000313" key="8">
    <source>
        <dbReference type="EMBL" id="EIM77567.1"/>
    </source>
</evidence>
<dbReference type="GO" id="GO:0006265">
    <property type="term" value="P:DNA topological change"/>
    <property type="evidence" value="ECO:0007669"/>
    <property type="project" value="InterPro"/>
</dbReference>
<evidence type="ECO:0000256" key="2">
    <source>
        <dbReference type="ARBA" id="ARBA00008263"/>
    </source>
</evidence>
<comment type="caution">
    <text evidence="6">Lacks conserved residue(s) required for the propagation of feature annotation.</text>
</comment>
<sequence>MNEELPEEQSENKETNLQGTVPVTGMYKDWFLDYASYVILERAVPAIEDGLKPVQRRILHAMKEMDDGRFNKVANIIGQSMQYHPHGDASIGDAIVNLGQKNLLIETQATGAMCVQVMDRQPLATSRRACRNSHWRLYLIRRRRNGSSRMMDESVSR</sequence>
<dbReference type="Pfam" id="PF00521">
    <property type="entry name" value="DNA_topoisoIV"/>
    <property type="match status" value="1"/>
</dbReference>
<dbReference type="GO" id="GO:0005524">
    <property type="term" value="F:ATP binding"/>
    <property type="evidence" value="ECO:0007669"/>
    <property type="project" value="InterPro"/>
</dbReference>
<dbReference type="AlphaFoldDB" id="I5C6W5"/>
<dbReference type="PANTHER" id="PTHR43493:SF5">
    <property type="entry name" value="DNA GYRASE SUBUNIT A, CHLOROPLASTIC_MITOCHONDRIAL"/>
    <property type="match status" value="1"/>
</dbReference>
<keyword evidence="3" id="KW-0799">Topoisomerase</keyword>
<feature type="domain" description="Topo IIA-type catalytic" evidence="7">
    <location>
        <begin position="44"/>
        <end position="157"/>
    </location>
</feature>
<keyword evidence="9" id="KW-1185">Reference proteome</keyword>
<dbReference type="GO" id="GO:0003677">
    <property type="term" value="F:DNA binding"/>
    <property type="evidence" value="ECO:0007669"/>
    <property type="project" value="UniProtKB-UniRule"/>
</dbReference>
<gene>
    <name evidence="8" type="ORF">A3SI_06409</name>
</gene>
<comment type="similarity">
    <text evidence="2">Belongs to the type II topoisomerase GyrA/ParC subunit family.</text>
</comment>
<evidence type="ECO:0000256" key="6">
    <source>
        <dbReference type="PROSITE-ProRule" id="PRU01384"/>
    </source>
</evidence>
<evidence type="ECO:0000256" key="5">
    <source>
        <dbReference type="ARBA" id="ARBA00023235"/>
    </source>
</evidence>